<sequence length="218" mass="25717">WTPADARYQEVLSRIRHRDFHRALDKVQQLVVQRLLELSKANMSGMGYKMRTSIWRGLKARSKAICAALKRYNKLAAEMQPPAPQLQWKDVFNYTFLSEFDLLRNTYRHRDVMSAPWTIPRNREVAAKYFKILSAEAELLRLNREIRRLDTSIELERREYARAVQRTMEGDLNLAAELRARYCTRHRLHHVHLARIATIRALPGYTGHSERGEPRHRG</sequence>
<dbReference type="STRING" id="1353009.A0A1Y2J239"/>
<protein>
    <submittedName>
        <fullName evidence="2">Uncharacterized protein</fullName>
    </submittedName>
</protein>
<dbReference type="AlphaFoldDB" id="A0A1Y2J239"/>
<keyword evidence="1" id="KW-0175">Coiled coil</keyword>
<dbReference type="OrthoDB" id="2736601at2759"/>
<evidence type="ECO:0000256" key="1">
    <source>
        <dbReference type="SAM" id="Coils"/>
    </source>
</evidence>
<gene>
    <name evidence="2" type="ORF">PYCCODRAFT_1344244</name>
</gene>
<evidence type="ECO:0000313" key="3">
    <source>
        <dbReference type="Proteomes" id="UP000193067"/>
    </source>
</evidence>
<keyword evidence="3" id="KW-1185">Reference proteome</keyword>
<dbReference type="EMBL" id="KZ084090">
    <property type="protein sequence ID" value="OSD06272.1"/>
    <property type="molecule type" value="Genomic_DNA"/>
</dbReference>
<reference evidence="2 3" key="1">
    <citation type="journal article" date="2015" name="Biotechnol. Biofuels">
        <title>Enhanced degradation of softwood versus hardwood by the white-rot fungus Pycnoporus coccineus.</title>
        <authorList>
            <person name="Couturier M."/>
            <person name="Navarro D."/>
            <person name="Chevret D."/>
            <person name="Henrissat B."/>
            <person name="Piumi F."/>
            <person name="Ruiz-Duenas F.J."/>
            <person name="Martinez A.T."/>
            <person name="Grigoriev I.V."/>
            <person name="Riley R."/>
            <person name="Lipzen A."/>
            <person name="Berrin J.G."/>
            <person name="Master E.R."/>
            <person name="Rosso M.N."/>
        </authorList>
    </citation>
    <scope>NUCLEOTIDE SEQUENCE [LARGE SCALE GENOMIC DNA]</scope>
    <source>
        <strain evidence="2 3">BRFM310</strain>
    </source>
</reference>
<feature type="non-terminal residue" evidence="2">
    <location>
        <position position="218"/>
    </location>
</feature>
<feature type="coiled-coil region" evidence="1">
    <location>
        <begin position="132"/>
        <end position="159"/>
    </location>
</feature>
<accession>A0A1Y2J239</accession>
<dbReference type="Proteomes" id="UP000193067">
    <property type="component" value="Unassembled WGS sequence"/>
</dbReference>
<name>A0A1Y2J239_TRAC3</name>
<proteinExistence type="predicted"/>
<evidence type="ECO:0000313" key="2">
    <source>
        <dbReference type="EMBL" id="OSD06272.1"/>
    </source>
</evidence>
<feature type="non-terminal residue" evidence="2">
    <location>
        <position position="1"/>
    </location>
</feature>
<organism evidence="2 3">
    <name type="scientific">Trametes coccinea (strain BRFM310)</name>
    <name type="common">Pycnoporus coccineus</name>
    <dbReference type="NCBI Taxonomy" id="1353009"/>
    <lineage>
        <taxon>Eukaryota</taxon>
        <taxon>Fungi</taxon>
        <taxon>Dikarya</taxon>
        <taxon>Basidiomycota</taxon>
        <taxon>Agaricomycotina</taxon>
        <taxon>Agaricomycetes</taxon>
        <taxon>Polyporales</taxon>
        <taxon>Polyporaceae</taxon>
        <taxon>Trametes</taxon>
    </lineage>
</organism>